<evidence type="ECO:0000313" key="1">
    <source>
        <dbReference type="EMBL" id="AAM86965.1"/>
    </source>
</evidence>
<dbReference type="EMBL" id="AE009952">
    <property type="protein sequence ID" value="AAM86965.1"/>
    <property type="molecule type" value="Genomic_DNA"/>
</dbReference>
<dbReference type="DNASU" id="1148363"/>
<dbReference type="HOGENOM" id="CLU_3067851_0_0_6"/>
<name>Q8CKJ2_YERPE</name>
<protein>
    <submittedName>
        <fullName evidence="1">Uncharacterized protein</fullName>
    </submittedName>
</protein>
<proteinExistence type="predicted"/>
<sequence length="53" mass="5414">MASGICANSDRLISLKWASAKQACGDAVTTPLTAASDSIVKILAGGWWMSTGT</sequence>
<gene>
    <name evidence="1" type="ordered locus">y3415</name>
</gene>
<dbReference type="Proteomes" id="UP000002490">
    <property type="component" value="Chromosome"/>
</dbReference>
<organism evidence="1 2">
    <name type="scientific">Yersinia pestis</name>
    <dbReference type="NCBI Taxonomy" id="632"/>
    <lineage>
        <taxon>Bacteria</taxon>
        <taxon>Pseudomonadati</taxon>
        <taxon>Pseudomonadota</taxon>
        <taxon>Gammaproteobacteria</taxon>
        <taxon>Enterobacterales</taxon>
        <taxon>Yersiniaceae</taxon>
        <taxon>Yersinia</taxon>
    </lineage>
</organism>
<dbReference type="KEGG" id="ypk:y3415"/>
<reference evidence="1 2" key="1">
    <citation type="journal article" date="2002" name="J. Bacteriol.">
        <title>Genome sequence of Yersinia pestis KIM.</title>
        <authorList>
            <person name="Deng W."/>
            <person name="Burland V."/>
            <person name="Plunkett G.III."/>
            <person name="Boutin A."/>
            <person name="Mayhew G.F."/>
            <person name="Liss P."/>
            <person name="Perna N.T."/>
            <person name="Rose D.J."/>
            <person name="Mau B."/>
            <person name="Zhou S."/>
            <person name="Schwartz D.C."/>
            <person name="Fetherston J.D."/>
            <person name="Lindler L.E."/>
            <person name="Brubaker R.R."/>
            <person name="Plana G.V."/>
            <person name="Straley S.C."/>
            <person name="McDonough K.A."/>
            <person name="Nilles M.L."/>
            <person name="Matson J.S."/>
            <person name="Blattner F.R."/>
            <person name="Perry R.D."/>
        </authorList>
    </citation>
    <scope>NUCLEOTIDE SEQUENCE [LARGE SCALE GENOMIC DNA]</scope>
    <source>
        <strain evidence="2">KIM10+ / Biovar Mediaevalis</strain>
    </source>
</reference>
<dbReference type="AlphaFoldDB" id="Q8CKJ2"/>
<evidence type="ECO:0000313" key="2">
    <source>
        <dbReference type="Proteomes" id="UP000002490"/>
    </source>
</evidence>
<accession>Q8CKJ2</accession>